<dbReference type="InterPro" id="IPR013078">
    <property type="entry name" value="His_Pase_superF_clade-1"/>
</dbReference>
<name>A0A4Y6UMY0_9PROT</name>
<gene>
    <name evidence="2" type="ORF">E3D00_09315</name>
</gene>
<dbReference type="PANTHER" id="PTHR46517:SF1">
    <property type="entry name" value="FRUCTOSE-2,6-BISPHOSPHATASE TIGAR"/>
    <property type="match status" value="1"/>
</dbReference>
<dbReference type="EMBL" id="CP038141">
    <property type="protein sequence ID" value="QDH17741.1"/>
    <property type="molecule type" value="Genomic_DNA"/>
</dbReference>
<keyword evidence="3" id="KW-1185">Reference proteome</keyword>
<dbReference type="GO" id="GO:0045820">
    <property type="term" value="P:negative regulation of glycolytic process"/>
    <property type="evidence" value="ECO:0007669"/>
    <property type="project" value="TreeGrafter"/>
</dbReference>
<evidence type="ECO:0000256" key="1">
    <source>
        <dbReference type="ARBA" id="ARBA00022801"/>
    </source>
</evidence>
<dbReference type="PANTHER" id="PTHR46517">
    <property type="entry name" value="FRUCTOSE-2,6-BISPHOSPHATASE TIGAR"/>
    <property type="match status" value="1"/>
</dbReference>
<dbReference type="OrthoDB" id="9781415at2"/>
<reference evidence="2 3" key="1">
    <citation type="submission" date="2019-03" db="EMBL/GenBank/DDBJ databases">
        <title>The complete genome sequence of Swingsia samuiensis NBRC107927(T).</title>
        <authorList>
            <person name="Chua K.-O."/>
            <person name="Chan K.-G."/>
            <person name="See-Too W.-S."/>
        </authorList>
    </citation>
    <scope>NUCLEOTIDE SEQUENCE [LARGE SCALE GENOMIC DNA]</scope>
    <source>
        <strain evidence="2 3">AH83</strain>
    </source>
</reference>
<evidence type="ECO:0000313" key="3">
    <source>
        <dbReference type="Proteomes" id="UP000316313"/>
    </source>
</evidence>
<accession>A0A4Y6UMY0</accession>
<dbReference type="Pfam" id="PF00300">
    <property type="entry name" value="His_Phos_1"/>
    <property type="match status" value="1"/>
</dbReference>
<dbReference type="SUPFAM" id="SSF53254">
    <property type="entry name" value="Phosphoglycerate mutase-like"/>
    <property type="match status" value="1"/>
</dbReference>
<dbReference type="GO" id="GO:0005829">
    <property type="term" value="C:cytosol"/>
    <property type="evidence" value="ECO:0007669"/>
    <property type="project" value="TreeGrafter"/>
</dbReference>
<dbReference type="CDD" id="cd07067">
    <property type="entry name" value="HP_PGM_like"/>
    <property type="match status" value="1"/>
</dbReference>
<dbReference type="Gene3D" id="3.40.50.1240">
    <property type="entry name" value="Phosphoglycerate mutase-like"/>
    <property type="match status" value="1"/>
</dbReference>
<dbReference type="KEGG" id="ssam:E3D00_09315"/>
<sequence length="187" mass="21295">MLDPDLNRVPLLLVRHPEVLNGQGVCYGRQEMDLVKGWEQKAHNLLEYVLKYDFKVIYSSPAQRCALLANFVAKKAGIDLKYDARLQELDFGEWEGTKWEDVPRVFLDEWAATPETFQIPGGENLQDLRVRVFSFWEECISHFQISACVISHGGPLRLLCALAEKKPLDVLAPSLPQGGLRLFWPNA</sequence>
<dbReference type="InterPro" id="IPR029033">
    <property type="entry name" value="His_PPase_superfam"/>
</dbReference>
<dbReference type="RefSeq" id="WP_141461979.1">
    <property type="nucleotide sequence ID" value="NZ_CP038141.1"/>
</dbReference>
<proteinExistence type="predicted"/>
<dbReference type="AlphaFoldDB" id="A0A4Y6UMY0"/>
<dbReference type="InterPro" id="IPR051695">
    <property type="entry name" value="Phosphoglycerate_Mutase"/>
</dbReference>
<organism evidence="2 3">
    <name type="scientific">Swingsia samuiensis</name>
    <dbReference type="NCBI Taxonomy" id="1293412"/>
    <lineage>
        <taxon>Bacteria</taxon>
        <taxon>Pseudomonadati</taxon>
        <taxon>Pseudomonadota</taxon>
        <taxon>Alphaproteobacteria</taxon>
        <taxon>Acetobacterales</taxon>
        <taxon>Acetobacteraceae</taxon>
        <taxon>Swingsia</taxon>
    </lineage>
</organism>
<protein>
    <submittedName>
        <fullName evidence="2">Phosphoglycerate mutase</fullName>
    </submittedName>
</protein>
<dbReference type="GO" id="GO:0043456">
    <property type="term" value="P:regulation of pentose-phosphate shunt"/>
    <property type="evidence" value="ECO:0007669"/>
    <property type="project" value="TreeGrafter"/>
</dbReference>
<dbReference type="Proteomes" id="UP000316313">
    <property type="component" value="Chromosome"/>
</dbReference>
<dbReference type="SMART" id="SM00855">
    <property type="entry name" value="PGAM"/>
    <property type="match status" value="1"/>
</dbReference>
<dbReference type="GO" id="GO:0004331">
    <property type="term" value="F:fructose-2,6-bisphosphate 2-phosphatase activity"/>
    <property type="evidence" value="ECO:0007669"/>
    <property type="project" value="TreeGrafter"/>
</dbReference>
<evidence type="ECO:0000313" key="2">
    <source>
        <dbReference type="EMBL" id="QDH17741.1"/>
    </source>
</evidence>
<keyword evidence="1" id="KW-0378">Hydrolase</keyword>